<dbReference type="AlphaFoldDB" id="A0A175VPG6"/>
<dbReference type="VEuPathDB" id="FungiDB:MMYC01_210583"/>
<dbReference type="Gene3D" id="3.40.50.1580">
    <property type="entry name" value="Nucleoside phosphorylase domain"/>
    <property type="match status" value="1"/>
</dbReference>
<comment type="caution">
    <text evidence="1">The sequence shown here is derived from an EMBL/GenBank/DDBJ whole genome shotgun (WGS) entry which is preliminary data.</text>
</comment>
<accession>A0A175VPG6</accession>
<evidence type="ECO:0000313" key="2">
    <source>
        <dbReference type="Proteomes" id="UP000078237"/>
    </source>
</evidence>
<evidence type="ECO:0000313" key="1">
    <source>
        <dbReference type="EMBL" id="KXX73135.1"/>
    </source>
</evidence>
<gene>
    <name evidence="1" type="ORF">MMYC01_210583</name>
</gene>
<organism evidence="1 2">
    <name type="scientific">Madurella mycetomatis</name>
    <dbReference type="NCBI Taxonomy" id="100816"/>
    <lineage>
        <taxon>Eukaryota</taxon>
        <taxon>Fungi</taxon>
        <taxon>Dikarya</taxon>
        <taxon>Ascomycota</taxon>
        <taxon>Pezizomycotina</taxon>
        <taxon>Sordariomycetes</taxon>
        <taxon>Sordariomycetidae</taxon>
        <taxon>Sordariales</taxon>
        <taxon>Sordariales incertae sedis</taxon>
        <taxon>Madurella</taxon>
    </lineage>
</organism>
<keyword evidence="2" id="KW-1185">Reference proteome</keyword>
<dbReference type="Proteomes" id="UP000078237">
    <property type="component" value="Unassembled WGS sequence"/>
</dbReference>
<dbReference type="InterPro" id="IPR035994">
    <property type="entry name" value="Nucleoside_phosphorylase_sf"/>
</dbReference>
<dbReference type="InterPro" id="IPR053137">
    <property type="entry name" value="NLR-like"/>
</dbReference>
<dbReference type="EMBL" id="LCTW02000535">
    <property type="protein sequence ID" value="KXX73135.1"/>
    <property type="molecule type" value="Genomic_DNA"/>
</dbReference>
<dbReference type="STRING" id="100816.A0A175VPG6"/>
<sequence>MHPTYGAHRHTLEGHGKWVRKVAFSRNDQYLETDRGLLSINLMPGGHSDPKAYEEYTVAIICAINFEMSAVRYMLDREHPRLPANQGDTNMYVLGELSCHHIVVAYLPGNQGKGAAAIVTSNMDRTFTSHAYVLGFCKKGLRFRA</sequence>
<dbReference type="OrthoDB" id="194358at2759"/>
<proteinExistence type="predicted"/>
<dbReference type="GO" id="GO:0003824">
    <property type="term" value="F:catalytic activity"/>
    <property type="evidence" value="ECO:0007669"/>
    <property type="project" value="InterPro"/>
</dbReference>
<dbReference type="PANTHER" id="PTHR46082:SF11">
    <property type="entry name" value="AAA+ ATPASE DOMAIN-CONTAINING PROTEIN-RELATED"/>
    <property type="match status" value="1"/>
</dbReference>
<dbReference type="SUPFAM" id="SSF53167">
    <property type="entry name" value="Purine and uridine phosphorylases"/>
    <property type="match status" value="1"/>
</dbReference>
<dbReference type="PANTHER" id="PTHR46082">
    <property type="entry name" value="ATP/GTP-BINDING PROTEIN-RELATED"/>
    <property type="match status" value="1"/>
</dbReference>
<protein>
    <submittedName>
        <fullName evidence="1">Uncharacterized protein</fullName>
    </submittedName>
</protein>
<reference evidence="1 2" key="1">
    <citation type="journal article" date="2016" name="Genome Announc.">
        <title>Genome Sequence of Madurella mycetomatis mm55, Isolated from a Human Mycetoma Case in Sudan.</title>
        <authorList>
            <person name="Smit S."/>
            <person name="Derks M.F."/>
            <person name="Bervoets S."/>
            <person name="Fahal A."/>
            <person name="van Leeuwen W."/>
            <person name="van Belkum A."/>
            <person name="van de Sande W.W."/>
        </authorList>
    </citation>
    <scope>NUCLEOTIDE SEQUENCE [LARGE SCALE GENOMIC DNA]</scope>
    <source>
        <strain evidence="2">mm55</strain>
    </source>
</reference>
<dbReference type="GO" id="GO:0009116">
    <property type="term" value="P:nucleoside metabolic process"/>
    <property type="evidence" value="ECO:0007669"/>
    <property type="project" value="InterPro"/>
</dbReference>
<name>A0A175VPG6_9PEZI</name>